<organism evidence="1 2">
    <name type="scientific">Robertmurraya beringensis</name>
    <dbReference type="NCBI Taxonomy" id="641660"/>
    <lineage>
        <taxon>Bacteria</taxon>
        <taxon>Bacillati</taxon>
        <taxon>Bacillota</taxon>
        <taxon>Bacilli</taxon>
        <taxon>Bacillales</taxon>
        <taxon>Bacillaceae</taxon>
        <taxon>Robertmurraya</taxon>
    </lineage>
</organism>
<dbReference type="RefSeq" id="WP_377057625.1">
    <property type="nucleotide sequence ID" value="NZ_JBHLUU010000015.1"/>
</dbReference>
<dbReference type="EMBL" id="JBHLUU010000015">
    <property type="protein sequence ID" value="MFC0474445.1"/>
    <property type="molecule type" value="Genomic_DNA"/>
</dbReference>
<dbReference type="Proteomes" id="UP001589738">
    <property type="component" value="Unassembled WGS sequence"/>
</dbReference>
<accession>A0ABV6KNF7</accession>
<name>A0ABV6KNF7_9BACI</name>
<keyword evidence="2" id="KW-1185">Reference proteome</keyword>
<sequence>MITNTYLSIEKDPVEHTPYMRKQFSTIPGLWIGGNMHWISNGHEKIISSELISIHVKEESIHSKVRLFQVYVRNHSPVEKNMKLVFMSRHHEVATEHLSFVSPLERVIFHLSGEKMFLVNGKSEEGAIQQTVQPLWNIPTEQIWADQTKGILKYQPMGKGAAASIFTLDLTVPAQTSRKGTAWVVQGTEKNLLLHLNDTILKKHTSISK</sequence>
<evidence type="ECO:0000313" key="2">
    <source>
        <dbReference type="Proteomes" id="UP001589738"/>
    </source>
</evidence>
<comment type="caution">
    <text evidence="1">The sequence shown here is derived from an EMBL/GenBank/DDBJ whole genome shotgun (WGS) entry which is preliminary data.</text>
</comment>
<gene>
    <name evidence="1" type="ORF">ACFFHF_03920</name>
</gene>
<protein>
    <submittedName>
        <fullName evidence="1">Uncharacterized protein</fullName>
    </submittedName>
</protein>
<evidence type="ECO:0000313" key="1">
    <source>
        <dbReference type="EMBL" id="MFC0474445.1"/>
    </source>
</evidence>
<proteinExistence type="predicted"/>
<reference evidence="1 2" key="1">
    <citation type="submission" date="2024-09" db="EMBL/GenBank/DDBJ databases">
        <authorList>
            <person name="Sun Q."/>
            <person name="Mori K."/>
        </authorList>
    </citation>
    <scope>NUCLEOTIDE SEQUENCE [LARGE SCALE GENOMIC DNA]</scope>
    <source>
        <strain evidence="1 2">CGMCC 1.9126</strain>
    </source>
</reference>